<dbReference type="EMBL" id="BAAAZG010000014">
    <property type="protein sequence ID" value="GAA4068815.1"/>
    <property type="molecule type" value="Genomic_DNA"/>
</dbReference>
<feature type="domain" description="ABM" evidence="2">
    <location>
        <begin position="35"/>
        <end position="126"/>
    </location>
</feature>
<accession>A0ABP7VJV1</accession>
<dbReference type="InterPro" id="IPR011008">
    <property type="entry name" value="Dimeric_a/b-barrel"/>
</dbReference>
<dbReference type="Gene3D" id="3.30.70.100">
    <property type="match status" value="1"/>
</dbReference>
<name>A0ABP7VJV1_9ACTN</name>
<organism evidence="3 4">
    <name type="scientific">Actinomadura miaoliensis</name>
    <dbReference type="NCBI Taxonomy" id="430685"/>
    <lineage>
        <taxon>Bacteria</taxon>
        <taxon>Bacillati</taxon>
        <taxon>Actinomycetota</taxon>
        <taxon>Actinomycetes</taxon>
        <taxon>Streptosporangiales</taxon>
        <taxon>Thermomonosporaceae</taxon>
        <taxon>Actinomadura</taxon>
    </lineage>
</organism>
<dbReference type="SUPFAM" id="SSF54909">
    <property type="entry name" value="Dimeric alpha+beta barrel"/>
    <property type="match status" value="1"/>
</dbReference>
<keyword evidence="4" id="KW-1185">Reference proteome</keyword>
<dbReference type="Proteomes" id="UP001500683">
    <property type="component" value="Unassembled WGS sequence"/>
</dbReference>
<dbReference type="PANTHER" id="PTHR34474">
    <property type="entry name" value="SIGNAL TRANSDUCTION PROTEIN TRAP"/>
    <property type="match status" value="1"/>
</dbReference>
<gene>
    <name evidence="3" type="ORF">GCM10022214_24770</name>
</gene>
<feature type="compositionally biased region" description="Basic and acidic residues" evidence="1">
    <location>
        <begin position="107"/>
        <end position="117"/>
    </location>
</feature>
<dbReference type="PROSITE" id="PS51725">
    <property type="entry name" value="ABM"/>
    <property type="match status" value="1"/>
</dbReference>
<dbReference type="InterPro" id="IPR007138">
    <property type="entry name" value="ABM_dom"/>
</dbReference>
<evidence type="ECO:0000313" key="4">
    <source>
        <dbReference type="Proteomes" id="UP001500683"/>
    </source>
</evidence>
<feature type="region of interest" description="Disordered" evidence="1">
    <location>
        <begin position="100"/>
        <end position="153"/>
    </location>
</feature>
<dbReference type="InterPro" id="IPR050404">
    <property type="entry name" value="Heme-degrading_MO"/>
</dbReference>
<feature type="compositionally biased region" description="Gly residues" evidence="1">
    <location>
        <begin position="119"/>
        <end position="131"/>
    </location>
</feature>
<evidence type="ECO:0000259" key="2">
    <source>
        <dbReference type="PROSITE" id="PS51725"/>
    </source>
</evidence>
<dbReference type="Pfam" id="PF03992">
    <property type="entry name" value="ABM"/>
    <property type="match status" value="1"/>
</dbReference>
<proteinExistence type="predicted"/>
<evidence type="ECO:0000256" key="1">
    <source>
        <dbReference type="SAM" id="MobiDB-lite"/>
    </source>
</evidence>
<dbReference type="PANTHER" id="PTHR34474:SF2">
    <property type="entry name" value="SIGNAL TRANSDUCTION PROTEIN TRAP"/>
    <property type="match status" value="1"/>
</dbReference>
<reference evidence="4" key="1">
    <citation type="journal article" date="2019" name="Int. J. Syst. Evol. Microbiol.">
        <title>The Global Catalogue of Microorganisms (GCM) 10K type strain sequencing project: providing services to taxonomists for standard genome sequencing and annotation.</title>
        <authorList>
            <consortium name="The Broad Institute Genomics Platform"/>
            <consortium name="The Broad Institute Genome Sequencing Center for Infectious Disease"/>
            <person name="Wu L."/>
            <person name="Ma J."/>
        </authorList>
    </citation>
    <scope>NUCLEOTIDE SEQUENCE [LARGE SCALE GENOMIC DNA]</scope>
    <source>
        <strain evidence="4">JCM 16702</strain>
    </source>
</reference>
<protein>
    <recommendedName>
        <fullName evidence="2">ABM domain-containing protein</fullName>
    </recommendedName>
</protein>
<sequence length="153" mass="16938">MPAAEHSPGRRAGHRPRTVVVIADRIDREGRHVSVVKINVLTVSEEMRAELEKRFAGRAGLVESADGFEHFELLRPVEGTDRYMVYTRWRSEEDFERWTQSQAFQRGHAEAARDAERAGGQGHGHGHGGPAAGAAELWSFEVVQEADPKPASG</sequence>
<evidence type="ECO:0000313" key="3">
    <source>
        <dbReference type="EMBL" id="GAA4068815.1"/>
    </source>
</evidence>
<comment type="caution">
    <text evidence="3">The sequence shown here is derived from an EMBL/GenBank/DDBJ whole genome shotgun (WGS) entry which is preliminary data.</text>
</comment>